<keyword evidence="1" id="KW-0472">Membrane</keyword>
<keyword evidence="3" id="KW-1185">Reference proteome</keyword>
<feature type="transmembrane region" description="Helical" evidence="1">
    <location>
        <begin position="87"/>
        <end position="110"/>
    </location>
</feature>
<evidence type="ECO:0000256" key="1">
    <source>
        <dbReference type="SAM" id="Phobius"/>
    </source>
</evidence>
<evidence type="ECO:0000313" key="2">
    <source>
        <dbReference type="EMBL" id="AKM54413.1"/>
    </source>
</evidence>
<dbReference type="AlphaFoldDB" id="A0A0H3XHX6"/>
<feature type="transmembrane region" description="Helical" evidence="1">
    <location>
        <begin position="173"/>
        <end position="191"/>
    </location>
</feature>
<dbReference type="Proteomes" id="UP000035661">
    <property type="component" value="Chromosome"/>
</dbReference>
<dbReference type="EMBL" id="CP011856">
    <property type="protein sequence ID" value="AKM54413.1"/>
    <property type="molecule type" value="Genomic_DNA"/>
</dbReference>
<evidence type="ECO:0000313" key="3">
    <source>
        <dbReference type="Proteomes" id="UP000035661"/>
    </source>
</evidence>
<keyword evidence="1" id="KW-0812">Transmembrane</keyword>
<feature type="transmembrane region" description="Helical" evidence="1">
    <location>
        <begin position="131"/>
        <end position="153"/>
    </location>
</feature>
<protein>
    <recommendedName>
        <fullName evidence="4">Transmembrane protein</fullName>
    </recommendedName>
</protein>
<dbReference type="RefSeq" id="WP_047791616.1">
    <property type="nucleotide sequence ID" value="NZ_CP011856.1"/>
</dbReference>
<sequence>MKPQKTFITYNSVLQAGLWWNFIFVIASFLVFLFFGILLLINFNNHFGPTVQIITTGIVLVILAILCLLLLIFPSLMVGIATPLPQWLKILTGIIALLWLVFPGVMILTGKVNPDSSNYNKQQKNFKKARTWMIATTPIITVVTVSLGLTWCLPMIENLKLKIISQDYVSDTFGMLTFLLINPIAWCIILANN</sequence>
<organism evidence="2 3">
    <name type="scientific">Spiroplasma eriocheiris</name>
    <dbReference type="NCBI Taxonomy" id="315358"/>
    <lineage>
        <taxon>Bacteria</taxon>
        <taxon>Bacillati</taxon>
        <taxon>Mycoplasmatota</taxon>
        <taxon>Mollicutes</taxon>
        <taxon>Entomoplasmatales</taxon>
        <taxon>Spiroplasmataceae</taxon>
        <taxon>Spiroplasma</taxon>
    </lineage>
</organism>
<reference evidence="3" key="2">
    <citation type="submission" date="2015-06" db="EMBL/GenBank/DDBJ databases">
        <title>Complete genome sequence of Spiroplasma eriocheiris TDA-040725-5 (DSM 21848).</title>
        <authorList>
            <person name="Lo W.-S."/>
            <person name="Kuo C.-H."/>
        </authorList>
    </citation>
    <scope>NUCLEOTIDE SEQUENCE [LARGE SCALE GENOMIC DNA]</scope>
    <source>
        <strain evidence="3">TDA-040725-5</strain>
    </source>
</reference>
<reference evidence="2 3" key="1">
    <citation type="journal article" date="2015" name="Genome Biol. Evol.">
        <title>Found and Lost: The Fates of Horizontally Acquired Genes in Arthropod-Symbiotic Spiroplasma.</title>
        <authorList>
            <person name="Lo W.S."/>
            <person name="Gasparich G.E."/>
            <person name="Kuo C.H."/>
        </authorList>
    </citation>
    <scope>NUCLEOTIDE SEQUENCE [LARGE SCALE GENOMIC DNA]</scope>
    <source>
        <strain evidence="3">TDA-040725-5</strain>
    </source>
</reference>
<proteinExistence type="predicted"/>
<evidence type="ECO:0008006" key="4">
    <source>
        <dbReference type="Google" id="ProtNLM"/>
    </source>
</evidence>
<dbReference type="PATRIC" id="fig|743698.3.peg.859"/>
<feature type="transmembrane region" description="Helical" evidence="1">
    <location>
        <begin position="53"/>
        <end position="81"/>
    </location>
</feature>
<name>A0A0H3XHX6_9MOLU</name>
<feature type="transmembrane region" description="Helical" evidence="1">
    <location>
        <begin position="20"/>
        <end position="41"/>
    </location>
</feature>
<accession>A0A0H3XHX6</accession>
<dbReference type="KEGG" id="seri:SERIO_v1c08530"/>
<keyword evidence="1" id="KW-1133">Transmembrane helix</keyword>
<dbReference type="STRING" id="315358.SERIO_v1c08530"/>
<gene>
    <name evidence="2" type="ORF">SERIO_v1c08530</name>
</gene>